<dbReference type="PROSITE" id="PS50011">
    <property type="entry name" value="PROTEIN_KINASE_DOM"/>
    <property type="match status" value="1"/>
</dbReference>
<dbReference type="SMART" id="SM00220">
    <property type="entry name" value="S_TKc"/>
    <property type="match status" value="1"/>
</dbReference>
<keyword evidence="3" id="KW-1133">Transmembrane helix</keyword>
<feature type="compositionally biased region" description="Basic residues" evidence="2">
    <location>
        <begin position="446"/>
        <end position="460"/>
    </location>
</feature>
<dbReference type="Gene3D" id="1.10.510.10">
    <property type="entry name" value="Transferase(Phosphotransferase) domain 1"/>
    <property type="match status" value="1"/>
</dbReference>
<dbReference type="GO" id="GO:0004672">
    <property type="term" value="F:protein kinase activity"/>
    <property type="evidence" value="ECO:0007669"/>
    <property type="project" value="InterPro"/>
</dbReference>
<evidence type="ECO:0000313" key="6">
    <source>
        <dbReference type="Proteomes" id="UP000532311"/>
    </source>
</evidence>
<dbReference type="Proteomes" id="UP000532311">
    <property type="component" value="Unassembled WGS sequence"/>
</dbReference>
<protein>
    <submittedName>
        <fullName evidence="5">Serine threonine kinase</fullName>
    </submittedName>
</protein>
<dbReference type="GO" id="GO:0016491">
    <property type="term" value="F:oxidoreductase activity"/>
    <property type="evidence" value="ECO:0007669"/>
    <property type="project" value="InterPro"/>
</dbReference>
<evidence type="ECO:0000313" key="5">
    <source>
        <dbReference type="EMBL" id="KAF5708393.1"/>
    </source>
</evidence>
<comment type="similarity">
    <text evidence="1">Belongs to the asaB hydroxylase/desaturase family.</text>
</comment>
<dbReference type="EMBL" id="JAAQPF010000271">
    <property type="protein sequence ID" value="KAF5708393.1"/>
    <property type="molecule type" value="Genomic_DNA"/>
</dbReference>
<feature type="transmembrane region" description="Helical" evidence="3">
    <location>
        <begin position="1157"/>
        <end position="1177"/>
    </location>
</feature>
<name>A0A8H5Y9C7_9HYPO</name>
<dbReference type="PROSITE" id="PS00108">
    <property type="entry name" value="PROTEIN_KINASE_ST"/>
    <property type="match status" value="1"/>
</dbReference>
<dbReference type="InterPro" id="IPR011009">
    <property type="entry name" value="Kinase-like_dom_sf"/>
</dbReference>
<feature type="region of interest" description="Disordered" evidence="2">
    <location>
        <begin position="287"/>
        <end position="321"/>
    </location>
</feature>
<keyword evidence="3" id="KW-0812">Transmembrane</keyword>
<evidence type="ECO:0000256" key="1">
    <source>
        <dbReference type="ARBA" id="ARBA00023604"/>
    </source>
</evidence>
<evidence type="ECO:0000256" key="2">
    <source>
        <dbReference type="SAM" id="MobiDB-lite"/>
    </source>
</evidence>
<dbReference type="InterPro" id="IPR008271">
    <property type="entry name" value="Ser/Thr_kinase_AS"/>
</dbReference>
<dbReference type="Pfam" id="PF00069">
    <property type="entry name" value="Pkinase"/>
    <property type="match status" value="1"/>
</dbReference>
<sequence>MPNPNSKADCENLDTLPAKYATLQFFDASDPKWATEKPFYSNIPFTQTKIANTNVINTSARVQISDIRGHESDFTLDKNGFQLVNWKHKFSDVGPSFQEEGYPAVVKFMKEALGSHVKVRQSQPRGSAPEDEKGYIGRPSKVAHNDQTYEGTIAKIKHDFGSQAPSILSQRFRIINVWKPLKPVRQYPLTLCDYRTCDERDGHRSDLVYPHVVSENILFSYSPDQKWYYVSDQSDEEVWLIKTMDSLARTEDVAMYTPHTSFFDEDPAVAEEIRESIELRVRIMERTRSHSRGRPTGADKKRYEDEPMTRESSPGECDLICPQPTKAQPWKQALQVERDSGNNPLLNWEPNAMDFGEKPWLKIDWSKIEGTGPGGVDIVRLRRILNHIYDGDFEVSLKDDVFLISAPRDLTLEEKEEVMETSRYKRIVIENNAVKASMREAPVSRVAKRISARSGKHRKERSSSGQSSSRITTEEPELPDTSQIPLFDAMTQVVPSLDSKAHAMPDQVLVVVENAAIERGRTLQGLYATPVASGETSKVFGVETRLSLNGHLLGSRDVVRKCAVKRLHESTSPEQFWAEYESLKRLKSLNHPHLIETLSVFRSEMGTTQHFNFLFPLALSNLKRLFRDPFVPVPLRNRNIDSLWGQIPGLSSAVAYLHDSAHMAHRDIKPSNILIYEEPSGTGLSLKLTDFGLSVNLSRARTWEQGSRARQSAWLYDSPEVRNASPMPGVETSARIKIPSSSDLMANDIWKLGCVFTEMLAYLVCGGSSGVEAFRDHITTTEDNISSDVFNDTRFDDGEQVKPQVLEFIERLASNDYRAQMLQSVISYMLAKSALRPTIAEVCEDLAEKNFPDINFNDGLRLVRFVPADFLAPSPLDSLRLKIERWTGRPIDWAPLSEPLPKLDAGGYVATWKWHGVELSLGLSRDEFDRYKATCFPMTTNNVPLLPLTRQSPKAQQAVKPSSSMQPTNLGQPSQSSLGTNALTSTISSVLRTNVNTKDIYWCIEKNFTEPTEIYLSPIQNAEKLDDEQLFLQVNKAIGSTEGWVRQLFSWKRCTAIDFVQFLVIWENKDQVNPIQKELPPPTTPFYNHSVPLPHDFHMRAAGLQMVFGLRDPKKGRGETTIVDMLPKKRNPPPFSKRISEPGWGLHAKMGFSQRRFLAWLVFCIILGGIFVVFWLIFINKTDLQNASIPTFLFAAILTVALGLLQVA</sequence>
<dbReference type="CDD" id="cd00180">
    <property type="entry name" value="PKc"/>
    <property type="match status" value="1"/>
</dbReference>
<feature type="domain" description="Protein kinase" evidence="4">
    <location>
        <begin position="525"/>
        <end position="851"/>
    </location>
</feature>
<evidence type="ECO:0000259" key="4">
    <source>
        <dbReference type="PROSITE" id="PS50011"/>
    </source>
</evidence>
<feature type="transmembrane region" description="Helical" evidence="3">
    <location>
        <begin position="1189"/>
        <end position="1207"/>
    </location>
</feature>
<feature type="region of interest" description="Disordered" evidence="2">
    <location>
        <begin position="118"/>
        <end position="140"/>
    </location>
</feature>
<organism evidence="5 6">
    <name type="scientific">Fusarium globosum</name>
    <dbReference type="NCBI Taxonomy" id="78864"/>
    <lineage>
        <taxon>Eukaryota</taxon>
        <taxon>Fungi</taxon>
        <taxon>Dikarya</taxon>
        <taxon>Ascomycota</taxon>
        <taxon>Pezizomycotina</taxon>
        <taxon>Sordariomycetes</taxon>
        <taxon>Hypocreomycetidae</taxon>
        <taxon>Hypocreales</taxon>
        <taxon>Nectriaceae</taxon>
        <taxon>Fusarium</taxon>
        <taxon>Fusarium fujikuroi species complex</taxon>
    </lineage>
</organism>
<dbReference type="NCBIfam" id="NF041278">
    <property type="entry name" value="CmcJ_NvfI_EfuI"/>
    <property type="match status" value="1"/>
</dbReference>
<feature type="region of interest" description="Disordered" evidence="2">
    <location>
        <begin position="445"/>
        <end position="483"/>
    </location>
</feature>
<dbReference type="PANTHER" id="PTHR34598">
    <property type="entry name" value="BLL6449 PROTEIN"/>
    <property type="match status" value="1"/>
</dbReference>
<evidence type="ECO:0000256" key="3">
    <source>
        <dbReference type="SAM" id="Phobius"/>
    </source>
</evidence>
<keyword evidence="5" id="KW-0418">Kinase</keyword>
<keyword evidence="6" id="KW-1185">Reference proteome</keyword>
<gene>
    <name evidence="5" type="ORF">FGLOB1_6446</name>
</gene>
<dbReference type="InterPro" id="IPR000719">
    <property type="entry name" value="Prot_kinase_dom"/>
</dbReference>
<dbReference type="PANTHER" id="PTHR34598:SF3">
    <property type="entry name" value="OXIDOREDUCTASE AN1597"/>
    <property type="match status" value="1"/>
</dbReference>
<dbReference type="GO" id="GO:0005524">
    <property type="term" value="F:ATP binding"/>
    <property type="evidence" value="ECO:0007669"/>
    <property type="project" value="InterPro"/>
</dbReference>
<comment type="caution">
    <text evidence="5">The sequence shown here is derived from an EMBL/GenBank/DDBJ whole genome shotgun (WGS) entry which is preliminary data.</text>
</comment>
<accession>A0A8H5Y9C7</accession>
<keyword evidence="3" id="KW-0472">Membrane</keyword>
<dbReference type="SUPFAM" id="SSF56112">
    <property type="entry name" value="Protein kinase-like (PK-like)"/>
    <property type="match status" value="1"/>
</dbReference>
<reference evidence="5 6" key="1">
    <citation type="submission" date="2020-05" db="EMBL/GenBank/DDBJ databases">
        <title>Identification and distribution of gene clusters putatively required for synthesis of sphingolipid metabolism inhibitors in phylogenetically diverse species of the filamentous fungus Fusarium.</title>
        <authorList>
            <person name="Kim H.-S."/>
            <person name="Busman M."/>
            <person name="Brown D.W."/>
            <person name="Divon H."/>
            <person name="Uhlig S."/>
            <person name="Proctor R.H."/>
        </authorList>
    </citation>
    <scope>NUCLEOTIDE SEQUENCE [LARGE SCALE GENOMIC DNA]</scope>
    <source>
        <strain evidence="5 6">NRRL 26131</strain>
    </source>
</reference>
<feature type="compositionally biased region" description="Basic and acidic residues" evidence="2">
    <location>
        <begin position="297"/>
        <end position="309"/>
    </location>
</feature>
<dbReference type="AlphaFoldDB" id="A0A8H5Y9C7"/>
<keyword evidence="5" id="KW-0808">Transferase</keyword>
<proteinExistence type="inferred from homology"/>
<dbReference type="InterPro" id="IPR044053">
    <property type="entry name" value="AsaB-like"/>
</dbReference>
<feature type="region of interest" description="Disordered" evidence="2">
    <location>
        <begin position="951"/>
        <end position="978"/>
    </location>
</feature>